<dbReference type="EMBL" id="MTSE01000002">
    <property type="protein sequence ID" value="OUJ75426.1"/>
    <property type="molecule type" value="Genomic_DNA"/>
</dbReference>
<accession>A0A243WHW1</accession>
<protein>
    <submittedName>
        <fullName evidence="1">Uncharacterized protein</fullName>
    </submittedName>
</protein>
<evidence type="ECO:0000313" key="1">
    <source>
        <dbReference type="EMBL" id="OUJ75426.1"/>
    </source>
</evidence>
<name>A0A243WHW1_9BACT</name>
<evidence type="ECO:0000313" key="2">
    <source>
        <dbReference type="Proteomes" id="UP000194873"/>
    </source>
</evidence>
<reference evidence="1 2" key="1">
    <citation type="submission" date="2017-01" db="EMBL/GenBank/DDBJ databases">
        <title>A new Hymenobacter.</title>
        <authorList>
            <person name="Liang Y."/>
            <person name="Feng F."/>
        </authorList>
    </citation>
    <scope>NUCLEOTIDE SEQUENCE [LARGE SCALE GENOMIC DNA]</scope>
    <source>
        <strain evidence="1">MIMBbqt21</strain>
    </source>
</reference>
<keyword evidence="2" id="KW-1185">Reference proteome</keyword>
<gene>
    <name evidence="1" type="ORF">BXP70_05275</name>
</gene>
<sequence length="135" mass="15198">MRLLRLHFAVFLLVQLTSCKPDADVAPTSAKLADRTWLRSHEEESANSFIQVYRPESYAFPPSWPRTGYLFHADGRLVHYNPAPNDGGSIPSEVGTWTWEEAAIIHGHFSAQYGAGDYKLKVIELTNSILKVQLL</sequence>
<proteinExistence type="predicted"/>
<dbReference type="Proteomes" id="UP000194873">
    <property type="component" value="Unassembled WGS sequence"/>
</dbReference>
<comment type="caution">
    <text evidence="1">The sequence shown here is derived from an EMBL/GenBank/DDBJ whole genome shotgun (WGS) entry which is preliminary data.</text>
</comment>
<dbReference type="AlphaFoldDB" id="A0A243WHW1"/>
<organism evidence="1 2">
    <name type="scientific">Hymenobacter crusticola</name>
    <dbReference type="NCBI Taxonomy" id="1770526"/>
    <lineage>
        <taxon>Bacteria</taxon>
        <taxon>Pseudomonadati</taxon>
        <taxon>Bacteroidota</taxon>
        <taxon>Cytophagia</taxon>
        <taxon>Cytophagales</taxon>
        <taxon>Hymenobacteraceae</taxon>
        <taxon>Hymenobacter</taxon>
    </lineage>
</organism>